<dbReference type="OrthoDB" id="9816424at2"/>
<dbReference type="RefSeq" id="WP_143238489.1">
    <property type="nucleotide sequence ID" value="NZ_CALYQA010000002.1"/>
</dbReference>
<reference evidence="1 2" key="1">
    <citation type="submission" date="2016-12" db="EMBL/GenBank/DDBJ databases">
        <title>Comparative genomics of Bartonella apis.</title>
        <authorList>
            <person name="Engel P."/>
        </authorList>
    </citation>
    <scope>NUCLEOTIDE SEQUENCE [LARGE SCALE GENOMIC DNA]</scope>
    <source>
        <strain evidence="1 2">PEB0149</strain>
    </source>
</reference>
<protein>
    <submittedName>
        <fullName evidence="1">Rhamnan synthesis protein F</fullName>
    </submittedName>
</protein>
<organism evidence="1 2">
    <name type="scientific">Bartonella apis</name>
    <dbReference type="NCBI Taxonomy" id="1686310"/>
    <lineage>
        <taxon>Bacteria</taxon>
        <taxon>Pseudomonadati</taxon>
        <taxon>Pseudomonadota</taxon>
        <taxon>Alphaproteobacteria</taxon>
        <taxon>Hyphomicrobiales</taxon>
        <taxon>Bartonellaceae</taxon>
        <taxon>Bartonella</taxon>
    </lineage>
</organism>
<evidence type="ECO:0000313" key="1">
    <source>
        <dbReference type="EMBL" id="OLY44432.1"/>
    </source>
</evidence>
<evidence type="ECO:0000313" key="2">
    <source>
        <dbReference type="Proteomes" id="UP000187344"/>
    </source>
</evidence>
<dbReference type="AlphaFoldDB" id="A0A1R0FC03"/>
<dbReference type="Pfam" id="PF05045">
    <property type="entry name" value="RgpF"/>
    <property type="match status" value="1"/>
</dbReference>
<dbReference type="Proteomes" id="UP000187344">
    <property type="component" value="Unassembled WGS sequence"/>
</dbReference>
<sequence length="562" mass="65344">MSFYQKTINVFLSKTVRKIVDLINRPASYRRFDKQLPTVTIIYGSSNSTIVSLIDYVNGLAGCYNLVLFLPEGYTGLPVEERKKCWQIYYYNPEDLLKRVKQKFAWFFRSVPDMHFVLVDACIGRFLMRYLWRKKIASILLVNKNYPLKGKPLNRVLAYATRVIYDSYNTFMKTLTNELWAFPDSTDYLSFEKDERPREAEAYVREIIDICERANKQLAQEDEDAHFLSKSPEFDIPYWTGKNKHVLNRFRYARRYIRDYKSGANAARPKPGFHPGIYAENHDLGITRIDPFVDYLKSGKPQGHWNWQVLTSPDIVHSFIGRQKIALHIHAFYPDMLGEIFQRLKSNTIRPDIFISVKSDRDKSVIEPMLKGYGDKIEIKLVPNRGRDIGPLLTEFGHKFVEDYDIIGHIHTKKSLHKTNREMVAAWNNFLLTNLLGDGKKIRMADAILNYMQSNKKTALIFPDDKYAVGWARNYQAAVDIAHRIGLVKLPKYVVFPTGSMFWVKAAVLKPFVDLNLTWEDYPDEPLPTDGTHLHAIERMLTLSCYQQGLDIATTYLPDTMR</sequence>
<dbReference type="InterPro" id="IPR007739">
    <property type="entry name" value="RgpF"/>
</dbReference>
<name>A0A1R0FC03_9HYPH</name>
<keyword evidence="2" id="KW-1185">Reference proteome</keyword>
<accession>A0A1R0FC03</accession>
<gene>
    <name evidence="1" type="ORF">PEB0149_019020</name>
</gene>
<dbReference type="EMBL" id="LXYT01000001">
    <property type="protein sequence ID" value="OLY44432.1"/>
    <property type="molecule type" value="Genomic_DNA"/>
</dbReference>
<comment type="caution">
    <text evidence="1">The sequence shown here is derived from an EMBL/GenBank/DDBJ whole genome shotgun (WGS) entry which is preliminary data.</text>
</comment>
<proteinExistence type="predicted"/>